<name>A0AAJ0FK84_9PEZI</name>
<evidence type="ECO:0000256" key="1">
    <source>
        <dbReference type="SAM" id="MobiDB-lite"/>
    </source>
</evidence>
<feature type="region of interest" description="Disordered" evidence="1">
    <location>
        <begin position="119"/>
        <end position="160"/>
    </location>
</feature>
<dbReference type="AlphaFoldDB" id="A0AAJ0FK84"/>
<evidence type="ECO:0000313" key="2">
    <source>
        <dbReference type="EMBL" id="KAK1765284.1"/>
    </source>
</evidence>
<feature type="compositionally biased region" description="Acidic residues" evidence="1">
    <location>
        <begin position="134"/>
        <end position="150"/>
    </location>
</feature>
<accession>A0AAJ0FK84</accession>
<organism evidence="2 3">
    <name type="scientific">Phialemonium atrogriseum</name>
    <dbReference type="NCBI Taxonomy" id="1093897"/>
    <lineage>
        <taxon>Eukaryota</taxon>
        <taxon>Fungi</taxon>
        <taxon>Dikarya</taxon>
        <taxon>Ascomycota</taxon>
        <taxon>Pezizomycotina</taxon>
        <taxon>Sordariomycetes</taxon>
        <taxon>Sordariomycetidae</taxon>
        <taxon>Cephalothecales</taxon>
        <taxon>Cephalothecaceae</taxon>
        <taxon>Phialemonium</taxon>
    </lineage>
</organism>
<sequence>MTTTHNSLSYPWSALRIPVAVAPSMMMVMKKTATAPPPPPLVSPCTLTAARSLQLTESYHTRPFHALSGVSVEQLLASVAWTLFTEEMFPFFGGMQEYALGNARPQIRAKTSLFEAFPRSRGVSPSKNKFPTDDQVEGWEKEDEDEDEDKIEDKQWCRPDDGGMAALLAVEMEHGGSP</sequence>
<feature type="compositionally biased region" description="Basic and acidic residues" evidence="1">
    <location>
        <begin position="151"/>
        <end position="160"/>
    </location>
</feature>
<evidence type="ECO:0000313" key="3">
    <source>
        <dbReference type="Proteomes" id="UP001244011"/>
    </source>
</evidence>
<dbReference type="RefSeq" id="XP_060281497.1">
    <property type="nucleotide sequence ID" value="XM_060431727.1"/>
</dbReference>
<dbReference type="GeneID" id="85314914"/>
<reference evidence="2" key="1">
    <citation type="submission" date="2023-06" db="EMBL/GenBank/DDBJ databases">
        <title>Genome-scale phylogeny and comparative genomics of the fungal order Sordariales.</title>
        <authorList>
            <consortium name="Lawrence Berkeley National Laboratory"/>
            <person name="Hensen N."/>
            <person name="Bonometti L."/>
            <person name="Westerberg I."/>
            <person name="Brannstrom I.O."/>
            <person name="Guillou S."/>
            <person name="Cros-Aarteil S."/>
            <person name="Calhoun S."/>
            <person name="Haridas S."/>
            <person name="Kuo A."/>
            <person name="Mondo S."/>
            <person name="Pangilinan J."/>
            <person name="Riley R."/>
            <person name="Labutti K."/>
            <person name="Andreopoulos B."/>
            <person name="Lipzen A."/>
            <person name="Chen C."/>
            <person name="Yanf M."/>
            <person name="Daum C."/>
            <person name="Ng V."/>
            <person name="Clum A."/>
            <person name="Steindorff A."/>
            <person name="Ohm R."/>
            <person name="Martin F."/>
            <person name="Silar P."/>
            <person name="Natvig D."/>
            <person name="Lalanne C."/>
            <person name="Gautier V."/>
            <person name="Ament-Velasquez S.L."/>
            <person name="Kruys A."/>
            <person name="Hutchinson M.I."/>
            <person name="Powell A.J."/>
            <person name="Barry K."/>
            <person name="Miller A.N."/>
            <person name="Grigoriev I.V."/>
            <person name="Debuchy R."/>
            <person name="Gladieux P."/>
            <person name="Thoren M.H."/>
            <person name="Johannesson H."/>
        </authorList>
    </citation>
    <scope>NUCLEOTIDE SEQUENCE</scope>
    <source>
        <strain evidence="2">8032-3</strain>
    </source>
</reference>
<dbReference type="Proteomes" id="UP001244011">
    <property type="component" value="Unassembled WGS sequence"/>
</dbReference>
<gene>
    <name evidence="2" type="ORF">QBC33DRAFT_593400</name>
</gene>
<keyword evidence="3" id="KW-1185">Reference proteome</keyword>
<protein>
    <submittedName>
        <fullName evidence="2">Uncharacterized protein</fullName>
    </submittedName>
</protein>
<comment type="caution">
    <text evidence="2">The sequence shown here is derived from an EMBL/GenBank/DDBJ whole genome shotgun (WGS) entry which is preliminary data.</text>
</comment>
<proteinExistence type="predicted"/>
<dbReference type="EMBL" id="MU839016">
    <property type="protein sequence ID" value="KAK1765284.1"/>
    <property type="molecule type" value="Genomic_DNA"/>
</dbReference>